<name>A0A0J9VMC6_FUSO4</name>
<organism evidence="2 3">
    <name type="scientific">Fusarium oxysporum f. sp. lycopersici (strain 4287 / CBS 123668 / FGSC 9935 / NRRL 34936)</name>
    <name type="common">Fusarium vascular wilt of tomato</name>
    <dbReference type="NCBI Taxonomy" id="426428"/>
    <lineage>
        <taxon>Eukaryota</taxon>
        <taxon>Fungi</taxon>
        <taxon>Dikarya</taxon>
        <taxon>Ascomycota</taxon>
        <taxon>Pezizomycotina</taxon>
        <taxon>Sordariomycetes</taxon>
        <taxon>Hypocreomycetidae</taxon>
        <taxon>Hypocreales</taxon>
        <taxon>Nectriaceae</taxon>
        <taxon>Fusarium</taxon>
        <taxon>Fusarium oxysporum species complex</taxon>
    </lineage>
</organism>
<evidence type="ECO:0000256" key="1">
    <source>
        <dbReference type="SAM" id="SignalP"/>
    </source>
</evidence>
<protein>
    <recommendedName>
        <fullName evidence="4">Extracellular membrane protein CFEM domain-containing protein</fullName>
    </recommendedName>
</protein>
<feature type="signal peptide" evidence="1">
    <location>
        <begin position="1"/>
        <end position="17"/>
    </location>
</feature>
<dbReference type="KEGG" id="fox:FOXG_20568"/>
<sequence>MKFITSLILLAAAFVSAKPAGTAECAAIYQRCIETITPQECKKTDRDCLCKAWDDVITCLVDCPNTPRYWLAKENARGFCT</sequence>
<reference evidence="2" key="2">
    <citation type="journal article" date="2010" name="Nature">
        <title>Comparative genomics reveals mobile pathogenicity chromosomes in Fusarium.</title>
        <authorList>
            <person name="Ma L.J."/>
            <person name="van der Does H.C."/>
            <person name="Borkovich K.A."/>
            <person name="Coleman J.J."/>
            <person name="Daboussi M.J."/>
            <person name="Di Pietro A."/>
            <person name="Dufresne M."/>
            <person name="Freitag M."/>
            <person name="Grabherr M."/>
            <person name="Henrissat B."/>
            <person name="Houterman P.M."/>
            <person name="Kang S."/>
            <person name="Shim W.B."/>
            <person name="Woloshuk C."/>
            <person name="Xie X."/>
            <person name="Xu J.R."/>
            <person name="Antoniw J."/>
            <person name="Baker S.E."/>
            <person name="Bluhm B.H."/>
            <person name="Breakspear A."/>
            <person name="Brown D.W."/>
            <person name="Butchko R.A."/>
            <person name="Chapman S."/>
            <person name="Coulson R."/>
            <person name="Coutinho P.M."/>
            <person name="Danchin E.G."/>
            <person name="Diener A."/>
            <person name="Gale L.R."/>
            <person name="Gardiner D.M."/>
            <person name="Goff S."/>
            <person name="Hammond-Kosack K.E."/>
            <person name="Hilburn K."/>
            <person name="Hua-Van A."/>
            <person name="Jonkers W."/>
            <person name="Kazan K."/>
            <person name="Kodira C.D."/>
            <person name="Koehrsen M."/>
            <person name="Kumar L."/>
            <person name="Lee Y.H."/>
            <person name="Li L."/>
            <person name="Manners J.M."/>
            <person name="Miranda-Saavedra D."/>
            <person name="Mukherjee M."/>
            <person name="Park G."/>
            <person name="Park J."/>
            <person name="Park S.Y."/>
            <person name="Proctor R.H."/>
            <person name="Regev A."/>
            <person name="Ruiz-Roldan M.C."/>
            <person name="Sain D."/>
            <person name="Sakthikumar S."/>
            <person name="Sykes S."/>
            <person name="Schwartz D.C."/>
            <person name="Turgeon B.G."/>
            <person name="Wapinski I."/>
            <person name="Yoder O."/>
            <person name="Young S."/>
            <person name="Zeng Q."/>
            <person name="Zhou S."/>
            <person name="Galagan J."/>
            <person name="Cuomo C.A."/>
            <person name="Kistler H.C."/>
            <person name="Rep M."/>
        </authorList>
    </citation>
    <scope>NUCLEOTIDE SEQUENCE [LARGE SCALE GENOMIC DNA]</scope>
    <source>
        <strain evidence="2">4287</strain>
    </source>
</reference>
<dbReference type="GeneID" id="28961274"/>
<dbReference type="EMBL" id="DS231710">
    <property type="protein sequence ID" value="KNB11840.1"/>
    <property type="molecule type" value="Genomic_DNA"/>
</dbReference>
<accession>A0A0J9VMC6</accession>
<gene>
    <name evidence="2" type="ORF">FOXG_20568</name>
</gene>
<evidence type="ECO:0000313" key="3">
    <source>
        <dbReference type="Proteomes" id="UP000009097"/>
    </source>
</evidence>
<evidence type="ECO:0008006" key="4">
    <source>
        <dbReference type="Google" id="ProtNLM"/>
    </source>
</evidence>
<reference evidence="2" key="1">
    <citation type="submission" date="2007-04" db="EMBL/GenBank/DDBJ databases">
        <authorList>
            <consortium name="The Broad Institute Genome Sequencing Platform"/>
            <person name="Birren B."/>
            <person name="Lander E."/>
            <person name="Galagan J."/>
            <person name="Nusbaum C."/>
            <person name="Devon K."/>
            <person name="Ma L.-J."/>
            <person name="Jaffe D."/>
            <person name="Butler J."/>
            <person name="Alvarez P."/>
            <person name="Gnerre S."/>
            <person name="Grabherr M."/>
            <person name="Kleber M."/>
            <person name="Mauceli E."/>
            <person name="Brockman W."/>
            <person name="MacCallum I.A."/>
            <person name="Young S."/>
            <person name="LaButti K."/>
            <person name="DeCaprio D."/>
            <person name="Crawford M."/>
            <person name="Koehrsen M."/>
            <person name="Engels R."/>
            <person name="Montgomery P."/>
            <person name="Pearson M."/>
            <person name="Howarth C."/>
            <person name="Larson L."/>
            <person name="White J."/>
            <person name="O'Leary S."/>
            <person name="Kodira C."/>
            <person name="Zeng Q."/>
            <person name="Yandava C."/>
            <person name="Alvarado L."/>
            <person name="Kistler C."/>
            <person name="Shim W.-B."/>
            <person name="Kang S."/>
            <person name="Woloshuk C."/>
        </authorList>
    </citation>
    <scope>NUCLEOTIDE SEQUENCE</scope>
    <source>
        <strain evidence="2">4287</strain>
    </source>
</reference>
<feature type="chain" id="PRO_5005324984" description="Extracellular membrane protein CFEM domain-containing protein" evidence="1">
    <location>
        <begin position="18"/>
        <end position="81"/>
    </location>
</feature>
<dbReference type="OrthoDB" id="4965902at2759"/>
<dbReference type="VEuPathDB" id="FungiDB:FOXG_20568"/>
<dbReference type="RefSeq" id="XP_018249885.1">
    <property type="nucleotide sequence ID" value="XM_018400847.1"/>
</dbReference>
<dbReference type="AlphaFoldDB" id="A0A0J9VMC6"/>
<proteinExistence type="predicted"/>
<evidence type="ECO:0000313" key="2">
    <source>
        <dbReference type="EMBL" id="KNB11840.1"/>
    </source>
</evidence>
<dbReference type="Proteomes" id="UP000009097">
    <property type="component" value="Unassembled WGS sequence"/>
</dbReference>
<keyword evidence="1" id="KW-0732">Signal</keyword>